<dbReference type="EMBL" id="PJNH01000004">
    <property type="protein sequence ID" value="PKR76987.1"/>
    <property type="molecule type" value="Genomic_DNA"/>
</dbReference>
<dbReference type="Proteomes" id="UP000243524">
    <property type="component" value="Unassembled WGS sequence"/>
</dbReference>
<keyword evidence="3" id="KW-1185">Reference proteome</keyword>
<protein>
    <recommendedName>
        <fullName evidence="4">Amino acid transporter</fullName>
    </recommendedName>
</protein>
<evidence type="ECO:0000313" key="2">
    <source>
        <dbReference type="EMBL" id="PKR76987.1"/>
    </source>
</evidence>
<keyword evidence="1" id="KW-0472">Membrane</keyword>
<proteinExistence type="predicted"/>
<comment type="caution">
    <text evidence="2">The sequence shown here is derived from an EMBL/GenBank/DDBJ whole genome shotgun (WGS) entry which is preliminary data.</text>
</comment>
<reference evidence="2 3" key="1">
    <citation type="submission" date="2017-06" db="EMBL/GenBank/DDBJ databases">
        <title>the draft geome sequence of Illustriluteabacillus marina B3227.</title>
        <authorList>
            <person name="He R.-H."/>
            <person name="Du Z.-J."/>
        </authorList>
    </citation>
    <scope>NUCLEOTIDE SEQUENCE [LARGE SCALE GENOMIC DNA]</scope>
    <source>
        <strain evidence="2 3">B3227</strain>
    </source>
</reference>
<accession>A0A2I0QRM0</accession>
<dbReference type="OrthoDB" id="2456645at2"/>
<sequence>MTRHKEGPEKPFNDVMEHMRNVEGYPISKGGKLPLPIKVLGIILFGTFILMMVGGFVVNIIFN</sequence>
<evidence type="ECO:0000256" key="1">
    <source>
        <dbReference type="SAM" id="Phobius"/>
    </source>
</evidence>
<organism evidence="2 3">
    <name type="scientific">Halalkalibacillus sediminis</name>
    <dbReference type="NCBI Taxonomy" id="2018042"/>
    <lineage>
        <taxon>Bacteria</taxon>
        <taxon>Bacillati</taxon>
        <taxon>Bacillota</taxon>
        <taxon>Bacilli</taxon>
        <taxon>Bacillales</taxon>
        <taxon>Bacillaceae</taxon>
        <taxon>Halalkalibacillus</taxon>
    </lineage>
</organism>
<gene>
    <name evidence="2" type="ORF">CEY16_13540</name>
</gene>
<evidence type="ECO:0008006" key="4">
    <source>
        <dbReference type="Google" id="ProtNLM"/>
    </source>
</evidence>
<dbReference type="AlphaFoldDB" id="A0A2I0QRM0"/>
<keyword evidence="1" id="KW-1133">Transmembrane helix</keyword>
<name>A0A2I0QRM0_9BACI</name>
<evidence type="ECO:0000313" key="3">
    <source>
        <dbReference type="Proteomes" id="UP000243524"/>
    </source>
</evidence>
<keyword evidence="1" id="KW-0812">Transmembrane</keyword>
<dbReference type="RefSeq" id="WP_101332737.1">
    <property type="nucleotide sequence ID" value="NZ_PJNH01000004.1"/>
</dbReference>
<feature type="transmembrane region" description="Helical" evidence="1">
    <location>
        <begin position="39"/>
        <end position="62"/>
    </location>
</feature>